<keyword evidence="2" id="KW-1185">Reference proteome</keyword>
<dbReference type="Proteomes" id="UP000187941">
    <property type="component" value="Chromosome"/>
</dbReference>
<evidence type="ECO:0000313" key="1">
    <source>
        <dbReference type="EMBL" id="AQG78279.1"/>
    </source>
</evidence>
<accession>A0A1P9WSE0</accession>
<dbReference type="AlphaFoldDB" id="A0A1P9WSE0"/>
<evidence type="ECO:0000313" key="2">
    <source>
        <dbReference type="Proteomes" id="UP000187941"/>
    </source>
</evidence>
<evidence type="ECO:0008006" key="3">
    <source>
        <dbReference type="Google" id="ProtNLM"/>
    </source>
</evidence>
<organism evidence="1 2">
    <name type="scientific">Spirosoma montaniterrae</name>
    <dbReference type="NCBI Taxonomy" id="1178516"/>
    <lineage>
        <taxon>Bacteria</taxon>
        <taxon>Pseudomonadati</taxon>
        <taxon>Bacteroidota</taxon>
        <taxon>Cytophagia</taxon>
        <taxon>Cytophagales</taxon>
        <taxon>Cytophagaceae</taxon>
        <taxon>Spirosoma</taxon>
    </lineage>
</organism>
<sequence>MIGNQVKAAYPMIECIPIESLPAESSTYFANCYEHVSPNPFDYELFCFQRWFIVHEFMQQKGYEIILAADSDIMLYGDLNELAQRMHRGNYQAAFSIGADHGWVHCASGHVSCWTRAGIANFCTFLLSLYTDALIRSDWETICANPLLNNCHVGISDMTALYLFYIRNKETILNQSVVADNQVFDHNMMMATNYEHGEYAMQGRVKRIKWLRNGQPIAYNQLKNTTVRMSALHFQGNSKNRIHRYYTGNDLLLQRVFRESRLQAAFMYYKAKAGWQRLRIWWHRPGKQVDVPDYSPAQ</sequence>
<gene>
    <name evidence="1" type="ORF">AWR27_02335</name>
</gene>
<name>A0A1P9WSE0_9BACT</name>
<protein>
    <recommendedName>
        <fullName evidence="3">Nucleotide-diphospho-sugar transferase domain-containing protein</fullName>
    </recommendedName>
</protein>
<dbReference type="EMBL" id="CP014263">
    <property type="protein sequence ID" value="AQG78279.1"/>
    <property type="molecule type" value="Genomic_DNA"/>
</dbReference>
<proteinExistence type="predicted"/>
<dbReference type="KEGG" id="smon:AWR27_02335"/>
<reference evidence="1 2" key="1">
    <citation type="submission" date="2016-01" db="EMBL/GenBank/DDBJ databases">
        <authorList>
            <person name="Oliw E.H."/>
        </authorList>
    </citation>
    <scope>NUCLEOTIDE SEQUENCE [LARGE SCALE GENOMIC DNA]</scope>
    <source>
        <strain evidence="1 2">DY10</strain>
    </source>
</reference>